<dbReference type="Gene3D" id="3.40.50.300">
    <property type="entry name" value="P-loop containing nucleotide triphosphate hydrolases"/>
    <property type="match status" value="2"/>
</dbReference>
<evidence type="ECO:0000313" key="7">
    <source>
        <dbReference type="EMBL" id="MET3111598.1"/>
    </source>
</evidence>
<dbReference type="InterPro" id="IPR014001">
    <property type="entry name" value="Helicase_ATP-bd"/>
</dbReference>
<dbReference type="PROSITE" id="PS51192">
    <property type="entry name" value="HELICASE_ATP_BIND_1"/>
    <property type="match status" value="1"/>
</dbReference>
<dbReference type="GO" id="GO:0004386">
    <property type="term" value="F:helicase activity"/>
    <property type="evidence" value="ECO:0007669"/>
    <property type="project" value="UniProtKB-KW"/>
</dbReference>
<organism evidence="7 8">
    <name type="scientific">Salinicoccus halitifaciens</name>
    <dbReference type="NCBI Taxonomy" id="1073415"/>
    <lineage>
        <taxon>Bacteria</taxon>
        <taxon>Bacillati</taxon>
        <taxon>Bacillota</taxon>
        <taxon>Bacilli</taxon>
        <taxon>Bacillales</taxon>
        <taxon>Staphylococcaceae</taxon>
        <taxon>Salinicoccus</taxon>
    </lineage>
</organism>
<keyword evidence="4" id="KW-0067">ATP-binding</keyword>
<dbReference type="SMART" id="SM00490">
    <property type="entry name" value="HELICc"/>
    <property type="match status" value="1"/>
</dbReference>
<dbReference type="Pfam" id="PF00271">
    <property type="entry name" value="Helicase_C"/>
    <property type="match status" value="1"/>
</dbReference>
<gene>
    <name evidence="7" type="ORF">ABHD89_002013</name>
</gene>
<sequence>MEKNINNEIRKLINNKMFFQSIKKLELNKKLTEKESSFILTCALLFTKIYEQDQRKKIIVEFAYYIFLKYSLISKDYRPLNDFSLNFGFYPISKLIREKELIENVSLNDIILNYRIEKDFTSNGFINTREQKVISENLMNDTSKYTSYVAPTSYGKSELIVNYLKKESSNYEKMAIIVPTKSLLAQTFRNVKKSNLKRKIITHDEMYNNDESFIAILTQERALRLLNRYRGDLFFDIIYIDEAHNLFNKEERSLLIARLIRLNYRYNHKQKLIYLSPLINNSDHLQLDFQEDINEQKIHFNMKEPEIFELRRDKKLYKYNRFLNKFFFQKKLEYEKSDYINYIFENMSEKNMIYHRSPKKIEQIANTLFTQSDENLEEERINEVIEVLREYVHHDFNMIDYLKKGIIYLHGKLPTLIKEFLEYEFSRNKKIQFVVANNVILEGVNLPISTLFILNTFQLSKNQLMNLIGRVNRLDNIFIHSKDLHKLTPPIHFINSDLNAKRMKMENQIKKLGDNTPIDKLLNPFLKNFDIESLSGKNLEKIKTILKNEEYLLSDSATKSDQFYLKLLEEGLEKILDLSNVKLVNGLKRRVEIYKDDKEFFRKDLIEKVYLVFISGIKDEYFIDFEFRRLKNEAARNYYKMFIVDQKLSLKERINKQFRYFYRIKYDSDSSGLMYIGHGYGEVERPNNNYEGQSYKVYVNLKEKTEKEIINLVIIKLKMEEDFINYKVFKFIRFLYEYNLINDNDYNTFVYGTNEKKKIDLLKMGLSLNLVDKFGKDEQLKNLSIDSFGNLVTNEEFVAYKEKLRGLYKFETNKYFFDK</sequence>
<dbReference type="InterPro" id="IPR050699">
    <property type="entry name" value="RNA-DNA_Helicase"/>
</dbReference>
<accession>A0ABV2EAY5</accession>
<evidence type="ECO:0000256" key="3">
    <source>
        <dbReference type="ARBA" id="ARBA00022806"/>
    </source>
</evidence>
<name>A0ABV2EAY5_9STAP</name>
<dbReference type="InterPro" id="IPR011545">
    <property type="entry name" value="DEAD/DEAH_box_helicase_dom"/>
</dbReference>
<keyword evidence="1" id="KW-0547">Nucleotide-binding</keyword>
<evidence type="ECO:0000256" key="2">
    <source>
        <dbReference type="ARBA" id="ARBA00022801"/>
    </source>
</evidence>
<dbReference type="InterPro" id="IPR027417">
    <property type="entry name" value="P-loop_NTPase"/>
</dbReference>
<dbReference type="Pfam" id="PF00270">
    <property type="entry name" value="DEAD"/>
    <property type="match status" value="1"/>
</dbReference>
<evidence type="ECO:0000259" key="5">
    <source>
        <dbReference type="PROSITE" id="PS51192"/>
    </source>
</evidence>
<evidence type="ECO:0000259" key="6">
    <source>
        <dbReference type="PROSITE" id="PS51194"/>
    </source>
</evidence>
<keyword evidence="2" id="KW-0378">Hydrolase</keyword>
<dbReference type="RefSeq" id="WP_230821310.1">
    <property type="nucleotide sequence ID" value="NZ_JAJNCU010000002.1"/>
</dbReference>
<dbReference type="PANTHER" id="PTHR12131:SF29">
    <property type="entry name" value="DEXH-BOX ATP-DEPENDENT RNA HELICASE DEXH17 ISOFORM X1"/>
    <property type="match status" value="1"/>
</dbReference>
<dbReference type="PANTHER" id="PTHR12131">
    <property type="entry name" value="ATP-DEPENDENT RNA AND DNA HELICASE"/>
    <property type="match status" value="1"/>
</dbReference>
<feature type="domain" description="Helicase ATP-binding" evidence="5">
    <location>
        <begin position="137"/>
        <end position="296"/>
    </location>
</feature>
<proteinExistence type="predicted"/>
<dbReference type="SUPFAM" id="SSF52540">
    <property type="entry name" value="P-loop containing nucleoside triphosphate hydrolases"/>
    <property type="match status" value="1"/>
</dbReference>
<dbReference type="InterPro" id="IPR001650">
    <property type="entry name" value="Helicase_C-like"/>
</dbReference>
<dbReference type="PROSITE" id="PS51194">
    <property type="entry name" value="HELICASE_CTER"/>
    <property type="match status" value="1"/>
</dbReference>
<evidence type="ECO:0000256" key="4">
    <source>
        <dbReference type="ARBA" id="ARBA00022840"/>
    </source>
</evidence>
<keyword evidence="3 7" id="KW-0347">Helicase</keyword>
<reference evidence="7 8" key="1">
    <citation type="submission" date="2024-05" db="EMBL/GenBank/DDBJ databases">
        <title>Genomic Encyclopedia of Type Strains, Phase IV (KMG-IV): sequencing the most valuable type-strain genomes for metagenomic binning, comparative biology and taxonomic classification.</title>
        <authorList>
            <person name="Goeker M."/>
        </authorList>
    </citation>
    <scope>NUCLEOTIDE SEQUENCE [LARGE SCALE GENOMIC DNA]</scope>
    <source>
        <strain evidence="7 8">DSM 25286</strain>
    </source>
</reference>
<keyword evidence="8" id="KW-1185">Reference proteome</keyword>
<evidence type="ECO:0000313" key="8">
    <source>
        <dbReference type="Proteomes" id="UP001549019"/>
    </source>
</evidence>
<protein>
    <submittedName>
        <fullName evidence="7">Superfamily II DNA or RNA helicase</fullName>
    </submittedName>
</protein>
<dbReference type="EMBL" id="JBDZDV010000005">
    <property type="protein sequence ID" value="MET3111598.1"/>
    <property type="molecule type" value="Genomic_DNA"/>
</dbReference>
<comment type="caution">
    <text evidence="7">The sequence shown here is derived from an EMBL/GenBank/DDBJ whole genome shotgun (WGS) entry which is preliminary data.</text>
</comment>
<dbReference type="Proteomes" id="UP001549019">
    <property type="component" value="Unassembled WGS sequence"/>
</dbReference>
<dbReference type="SMART" id="SM00487">
    <property type="entry name" value="DEXDc"/>
    <property type="match status" value="1"/>
</dbReference>
<feature type="domain" description="Helicase C-terminal" evidence="6">
    <location>
        <begin position="368"/>
        <end position="530"/>
    </location>
</feature>
<evidence type="ECO:0000256" key="1">
    <source>
        <dbReference type="ARBA" id="ARBA00022741"/>
    </source>
</evidence>